<protein>
    <recommendedName>
        <fullName evidence="2">HTH-like domain-containing protein</fullName>
    </recommendedName>
</protein>
<dbReference type="Pfam" id="PF13276">
    <property type="entry name" value="HTH_21"/>
    <property type="match status" value="1"/>
</dbReference>
<evidence type="ECO:0000256" key="1">
    <source>
        <dbReference type="SAM" id="MobiDB-lite"/>
    </source>
</evidence>
<comment type="caution">
    <text evidence="3">The sequence shown here is derived from an EMBL/GenBank/DDBJ whole genome shotgun (WGS) entry which is preliminary data.</text>
</comment>
<evidence type="ECO:0000313" key="3">
    <source>
        <dbReference type="EMBL" id="CAG6393562.1"/>
    </source>
</evidence>
<name>A0A9W4DPZ2_9ACTN</name>
<dbReference type="EMBL" id="CAJSLV010000050">
    <property type="protein sequence ID" value="CAG6393562.1"/>
    <property type="molecule type" value="Genomic_DNA"/>
</dbReference>
<evidence type="ECO:0000313" key="4">
    <source>
        <dbReference type="Proteomes" id="UP001152519"/>
    </source>
</evidence>
<sequence>MTFIDEHRDRFGGVEPICTVLTEHGVKIAPSTYYAAKARPPSARAVRDAGLKVLVQEVFEANCGVYGARKIWHHLRRQGHQVARIRQRPDGIHDRPVQDRADQAPPTLANPVRRRTGHRRMGRLVQRPPPAR</sequence>
<feature type="compositionally biased region" description="Basic and acidic residues" evidence="1">
    <location>
        <begin position="87"/>
        <end position="102"/>
    </location>
</feature>
<dbReference type="InterPro" id="IPR025948">
    <property type="entry name" value="HTH-like_dom"/>
</dbReference>
<gene>
    <name evidence="3" type="ORF">SCOCK_210002</name>
</gene>
<reference evidence="3" key="1">
    <citation type="submission" date="2021-05" db="EMBL/GenBank/DDBJ databases">
        <authorList>
            <person name="Arsene-Ploetze F."/>
        </authorList>
    </citation>
    <scope>NUCLEOTIDE SEQUENCE</scope>
    <source>
        <strain evidence="3">DSM 42138</strain>
    </source>
</reference>
<dbReference type="Proteomes" id="UP001152519">
    <property type="component" value="Unassembled WGS sequence"/>
</dbReference>
<feature type="domain" description="HTH-like" evidence="2">
    <location>
        <begin position="48"/>
        <end position="84"/>
    </location>
</feature>
<proteinExistence type="predicted"/>
<feature type="compositionally biased region" description="Basic residues" evidence="1">
    <location>
        <begin position="112"/>
        <end position="122"/>
    </location>
</feature>
<feature type="region of interest" description="Disordered" evidence="1">
    <location>
        <begin position="82"/>
        <end position="132"/>
    </location>
</feature>
<dbReference type="AlphaFoldDB" id="A0A9W4DPZ2"/>
<keyword evidence="4" id="KW-1185">Reference proteome</keyword>
<evidence type="ECO:0000259" key="2">
    <source>
        <dbReference type="Pfam" id="PF13276"/>
    </source>
</evidence>
<organism evidence="3 4">
    <name type="scientific">Actinacidiphila cocklensis</name>
    <dbReference type="NCBI Taxonomy" id="887465"/>
    <lineage>
        <taxon>Bacteria</taxon>
        <taxon>Bacillati</taxon>
        <taxon>Actinomycetota</taxon>
        <taxon>Actinomycetes</taxon>
        <taxon>Kitasatosporales</taxon>
        <taxon>Streptomycetaceae</taxon>
        <taxon>Actinacidiphila</taxon>
    </lineage>
</organism>
<accession>A0A9W4DPZ2</accession>